<evidence type="ECO:0000313" key="1">
    <source>
        <dbReference type="EnsemblMetazoa" id="tetur31g00410.1"/>
    </source>
</evidence>
<dbReference type="AlphaFoldDB" id="T1L143"/>
<name>T1L143_TETUR</name>
<reference evidence="2" key="1">
    <citation type="submission" date="2011-08" db="EMBL/GenBank/DDBJ databases">
        <authorList>
            <person name="Rombauts S."/>
        </authorList>
    </citation>
    <scope>NUCLEOTIDE SEQUENCE</scope>
    <source>
        <strain evidence="2">London</strain>
    </source>
</reference>
<dbReference type="EMBL" id="CAEY01000889">
    <property type="status" value="NOT_ANNOTATED_CDS"/>
    <property type="molecule type" value="Genomic_DNA"/>
</dbReference>
<proteinExistence type="predicted"/>
<evidence type="ECO:0000313" key="2">
    <source>
        <dbReference type="Proteomes" id="UP000015104"/>
    </source>
</evidence>
<accession>T1L143</accession>
<dbReference type="HOGENOM" id="CLU_3016839_0_0_1"/>
<keyword evidence="2" id="KW-1185">Reference proteome</keyword>
<reference evidence="1" key="2">
    <citation type="submission" date="2015-06" db="UniProtKB">
        <authorList>
            <consortium name="EnsemblMetazoa"/>
        </authorList>
    </citation>
    <scope>IDENTIFICATION</scope>
</reference>
<dbReference type="Proteomes" id="UP000015104">
    <property type="component" value="Unassembled WGS sequence"/>
</dbReference>
<organism evidence="1 2">
    <name type="scientific">Tetranychus urticae</name>
    <name type="common">Two-spotted spider mite</name>
    <dbReference type="NCBI Taxonomy" id="32264"/>
    <lineage>
        <taxon>Eukaryota</taxon>
        <taxon>Metazoa</taxon>
        <taxon>Ecdysozoa</taxon>
        <taxon>Arthropoda</taxon>
        <taxon>Chelicerata</taxon>
        <taxon>Arachnida</taxon>
        <taxon>Acari</taxon>
        <taxon>Acariformes</taxon>
        <taxon>Trombidiformes</taxon>
        <taxon>Prostigmata</taxon>
        <taxon>Eleutherengona</taxon>
        <taxon>Raphignathae</taxon>
        <taxon>Tetranychoidea</taxon>
        <taxon>Tetranychidae</taxon>
        <taxon>Tetranychus</taxon>
    </lineage>
</organism>
<sequence length="56" mass="6410">MYPVGVNFIDRGPDGRGQILMVNETKEGMIMMTTIILTIMKVMEPNPRKKTQKDIQ</sequence>
<dbReference type="EnsemblMetazoa" id="tetur31g00410.1">
    <property type="protein sequence ID" value="tetur31g00410.1"/>
    <property type="gene ID" value="tetur31g00410"/>
</dbReference>
<protein>
    <submittedName>
        <fullName evidence="1">Uncharacterized protein</fullName>
    </submittedName>
</protein>